<dbReference type="EMBL" id="CM034404">
    <property type="protein sequence ID" value="KAJ0173938.1"/>
    <property type="molecule type" value="Genomic_DNA"/>
</dbReference>
<evidence type="ECO:0000313" key="1">
    <source>
        <dbReference type="EMBL" id="KAJ0173938.1"/>
    </source>
</evidence>
<comment type="caution">
    <text evidence="1">The sequence shown here is derived from an EMBL/GenBank/DDBJ whole genome shotgun (WGS) entry which is preliminary data.</text>
</comment>
<reference evidence="1 2" key="1">
    <citation type="journal article" date="2021" name="Front. Genet.">
        <title>Chromosome-Level Genome Assembly Reveals Significant Gene Expansion in the Toll and IMD Signaling Pathways of Dendrolimus kikuchii.</title>
        <authorList>
            <person name="Zhou J."/>
            <person name="Wu P."/>
            <person name="Xiong Z."/>
            <person name="Liu N."/>
            <person name="Zhao N."/>
            <person name="Ji M."/>
            <person name="Qiu Y."/>
            <person name="Yang B."/>
        </authorList>
    </citation>
    <scope>NUCLEOTIDE SEQUENCE [LARGE SCALE GENOMIC DNA]</scope>
    <source>
        <strain evidence="1">Ann1</strain>
    </source>
</reference>
<protein>
    <submittedName>
        <fullName evidence="1">Uncharacterized protein</fullName>
    </submittedName>
</protein>
<sequence>MSLKLENNDDDSFIILGTSPGTSLDLKCGDENGSVQNGDVNPNGDVLDGDVKIDKVQMEEALKDLSNEANMAFKAHFKLGDCPSPASMMVASTIITDDRSTVELQKRFGELLDENVILKETLKQNNDSMKEQFLLIASCQEDMLRTHMMHKEKFDETKELVERLHKDRKASRTQVPPYLIISADTLSIPTAFPFFRLLIDHSISSKVISDADSSESVTDSVVVPASGISSYISLKYSLHRANTSCGLARTSPALDFILSILEADEQPRDFLTSLQKSLVFASKFSVIVDNEKLTWQKESLEHIVDATSKERDDLKEKLKLVELQLSIKESEHITEINNLKYNIQDLNSKLQKVNACNNISIDEVHKREVVIEQLEAKISTLQGELRNAQLKILELENVKLEFTRHRSSVNETVKLYRDQIQDLQNRLKEASTTVFQPVRFSLSSESDASSTEYTSYVNNVKLYDRTLKHLAELLNKLTHGLSDSLVQTLGVVASLYDYKLEKTSVEQFKAGLAEVKQQLEKQHADSLNNIGQLRGTMTIFEGIFKDHSELLKKIVTKQEPRQQSLVNVEALTGALVARGQELQLMEAELNRLKADKEDREVLKAQLELYKSDFEAERESREKMACEKETILTDLRQTQRRNQELTTQLEELRNQKPSSHRPSTQLKTAAPARQTSAPARHSNATGNVIYTCPKCMRFNCDDYKMLDDHFDFCLDDF</sequence>
<organism evidence="1 2">
    <name type="scientific">Dendrolimus kikuchii</name>
    <dbReference type="NCBI Taxonomy" id="765133"/>
    <lineage>
        <taxon>Eukaryota</taxon>
        <taxon>Metazoa</taxon>
        <taxon>Ecdysozoa</taxon>
        <taxon>Arthropoda</taxon>
        <taxon>Hexapoda</taxon>
        <taxon>Insecta</taxon>
        <taxon>Pterygota</taxon>
        <taxon>Neoptera</taxon>
        <taxon>Endopterygota</taxon>
        <taxon>Lepidoptera</taxon>
        <taxon>Glossata</taxon>
        <taxon>Ditrysia</taxon>
        <taxon>Bombycoidea</taxon>
        <taxon>Lasiocampidae</taxon>
        <taxon>Dendrolimus</taxon>
    </lineage>
</organism>
<evidence type="ECO:0000313" key="2">
    <source>
        <dbReference type="Proteomes" id="UP000824533"/>
    </source>
</evidence>
<keyword evidence="2" id="KW-1185">Reference proteome</keyword>
<name>A0ACC1CQY6_9NEOP</name>
<gene>
    <name evidence="1" type="ORF">K1T71_010084</name>
</gene>
<proteinExistence type="predicted"/>
<accession>A0ACC1CQY6</accession>
<dbReference type="Proteomes" id="UP000824533">
    <property type="component" value="Linkage Group LG18"/>
</dbReference>